<gene>
    <name evidence="2" type="ORF">BamIOP4010DRAFT_2833</name>
</gene>
<proteinExistence type="predicted"/>
<evidence type="ECO:0000313" key="3">
    <source>
        <dbReference type="Proteomes" id="UP000005463"/>
    </source>
</evidence>
<feature type="region of interest" description="Disordered" evidence="1">
    <location>
        <begin position="197"/>
        <end position="217"/>
    </location>
</feature>
<comment type="caution">
    <text evidence="2">The sequence shown here is derived from an EMBL/GenBank/DDBJ whole genome shotgun (WGS) entry which is preliminary data.</text>
</comment>
<sequence length="291" mass="29056">MPPRGAPCALLTAPAGADTGTVRVPSTCVSVACCTVTGRAGTTFCATASASDARLPPCSAASMRQFSAPAASSACSGTVIVHATSVAALAASDTVCGATSSPVTRGVTTTCIARSVVLRSVTCARNASPSRTSGGRPEISCRSCVLRIDVLPVPKRSGPTAATATIRKRVSASFSGTSTLALPFASSVTRGFHSSSVSNSSRVGALPPPPPAGTALRPKWRRPTISICAVAVSTPYARRCSIASSRSQLLFGISSSSASSTAATAICVPAGAGWPFGSVTFTCACALPRTV</sequence>
<protein>
    <submittedName>
        <fullName evidence="2">Uncharacterized protein</fullName>
    </submittedName>
</protein>
<dbReference type="Proteomes" id="UP000005463">
    <property type="component" value="Unassembled WGS sequence"/>
</dbReference>
<dbReference type="AlphaFoldDB" id="B1FFM3"/>
<dbReference type="EMBL" id="ABLC01000062">
    <property type="protein sequence ID" value="EDT03674.1"/>
    <property type="molecule type" value="Genomic_DNA"/>
</dbReference>
<evidence type="ECO:0000256" key="1">
    <source>
        <dbReference type="SAM" id="MobiDB-lite"/>
    </source>
</evidence>
<organism evidence="2 3">
    <name type="scientific">Burkholderia ambifaria IOP40-10</name>
    <dbReference type="NCBI Taxonomy" id="396596"/>
    <lineage>
        <taxon>Bacteria</taxon>
        <taxon>Pseudomonadati</taxon>
        <taxon>Pseudomonadota</taxon>
        <taxon>Betaproteobacteria</taxon>
        <taxon>Burkholderiales</taxon>
        <taxon>Burkholderiaceae</taxon>
        <taxon>Burkholderia</taxon>
        <taxon>Burkholderia cepacia complex</taxon>
    </lineage>
</organism>
<name>B1FFM3_9BURK</name>
<accession>B1FFM3</accession>
<evidence type="ECO:0000313" key="2">
    <source>
        <dbReference type="EMBL" id="EDT03674.1"/>
    </source>
</evidence>
<reference evidence="2 3" key="1">
    <citation type="submission" date="2008-03" db="EMBL/GenBank/DDBJ databases">
        <title>Sequencing of the draft genome and assembly of Burkholderia ambifaria IOP40-10.</title>
        <authorList>
            <consortium name="US DOE Joint Genome Institute (JGI-PGF)"/>
            <person name="Copeland A."/>
            <person name="Lucas S."/>
            <person name="Lapidus A."/>
            <person name="Glavina del Rio T."/>
            <person name="Dalin E."/>
            <person name="Tice H."/>
            <person name="Bruce D."/>
            <person name="Goodwin L."/>
            <person name="Pitluck S."/>
            <person name="Larimer F."/>
            <person name="Land M.L."/>
            <person name="Hauser L."/>
            <person name="Tiedje J."/>
            <person name="Richardson P."/>
        </authorList>
    </citation>
    <scope>NUCLEOTIDE SEQUENCE [LARGE SCALE GENOMIC DNA]</scope>
    <source>
        <strain evidence="2 3">IOP40-10</strain>
    </source>
</reference>